<dbReference type="EMBL" id="VXIT01000008">
    <property type="protein sequence ID" value="KAA6411112.1"/>
    <property type="molecule type" value="Genomic_DNA"/>
</dbReference>
<dbReference type="InterPro" id="IPR035902">
    <property type="entry name" value="Nuc_phospho_transferase"/>
</dbReference>
<dbReference type="OrthoDB" id="427800at2759"/>
<dbReference type="Proteomes" id="UP000192927">
    <property type="component" value="Unassembled WGS sequence"/>
</dbReference>
<organism evidence="6 7">
    <name type="scientific">Lasallia pustulata</name>
    <dbReference type="NCBI Taxonomy" id="136370"/>
    <lineage>
        <taxon>Eukaryota</taxon>
        <taxon>Fungi</taxon>
        <taxon>Dikarya</taxon>
        <taxon>Ascomycota</taxon>
        <taxon>Pezizomycotina</taxon>
        <taxon>Lecanoromycetes</taxon>
        <taxon>OSLEUM clade</taxon>
        <taxon>Umbilicariomycetidae</taxon>
        <taxon>Umbilicariales</taxon>
        <taxon>Umbilicariaceae</taxon>
        <taxon>Lasallia</taxon>
    </lineage>
</organism>
<evidence type="ECO:0000313" key="5">
    <source>
        <dbReference type="EMBL" id="KAA6411112.1"/>
    </source>
</evidence>
<feature type="region of interest" description="Disordered" evidence="3">
    <location>
        <begin position="129"/>
        <end position="157"/>
    </location>
</feature>
<evidence type="ECO:0000313" key="8">
    <source>
        <dbReference type="Proteomes" id="UP000324767"/>
    </source>
</evidence>
<dbReference type="InterPro" id="IPR000312">
    <property type="entry name" value="Glycosyl_Trfase_fam3"/>
</dbReference>
<evidence type="ECO:0000256" key="1">
    <source>
        <dbReference type="ARBA" id="ARBA00022676"/>
    </source>
</evidence>
<dbReference type="GO" id="GO:0004048">
    <property type="term" value="F:anthranilate phosphoribosyltransferase activity"/>
    <property type="evidence" value="ECO:0007669"/>
    <property type="project" value="InterPro"/>
</dbReference>
<evidence type="ECO:0000313" key="6">
    <source>
        <dbReference type="EMBL" id="SLM33295.1"/>
    </source>
</evidence>
<dbReference type="SUPFAM" id="SSF52418">
    <property type="entry name" value="Nucleoside phosphorylase/phosphoribosyltransferase catalytic domain"/>
    <property type="match status" value="1"/>
</dbReference>
<protein>
    <submittedName>
        <fullName evidence="6">Anthranilate phosphoribosyltransferase</fullName>
    </submittedName>
</protein>
<accession>A0A1W5CRD1</accession>
<dbReference type="PANTHER" id="PTHR43285">
    <property type="entry name" value="ANTHRANILATE PHOSPHORIBOSYLTRANSFERASE"/>
    <property type="match status" value="1"/>
</dbReference>
<proteinExistence type="predicted"/>
<reference evidence="5 8" key="3">
    <citation type="submission" date="2019-09" db="EMBL/GenBank/DDBJ databases">
        <title>The hologenome of the rock-dwelling lichen Lasallia pustulata.</title>
        <authorList>
            <person name="Greshake Tzovaras B."/>
            <person name="Segers F."/>
            <person name="Bicker A."/>
            <person name="Dal Grande F."/>
            <person name="Otte J."/>
            <person name="Hankeln T."/>
            <person name="Schmitt I."/>
            <person name="Ebersberger I."/>
        </authorList>
    </citation>
    <scope>NUCLEOTIDE SEQUENCE [LARGE SCALE GENOMIC DNA]</scope>
    <source>
        <strain evidence="5">A1-1</strain>
    </source>
</reference>
<dbReference type="Gene3D" id="3.40.1030.10">
    <property type="entry name" value="Nucleoside phosphorylase/phosphoribosyltransferase catalytic domain"/>
    <property type="match status" value="1"/>
</dbReference>
<name>A0A1W5CRD1_9LECA</name>
<gene>
    <name evidence="5" type="ORF">FRX48_05424</name>
</gene>
<dbReference type="InterPro" id="IPR005940">
    <property type="entry name" value="Anthranilate_Pribosyl_Tfrase"/>
</dbReference>
<evidence type="ECO:0000256" key="3">
    <source>
        <dbReference type="SAM" id="MobiDB-lite"/>
    </source>
</evidence>
<evidence type="ECO:0000256" key="2">
    <source>
        <dbReference type="ARBA" id="ARBA00022679"/>
    </source>
</evidence>
<dbReference type="EMBL" id="FWEW01000007">
    <property type="protein sequence ID" value="SLM33295.1"/>
    <property type="molecule type" value="Genomic_DNA"/>
</dbReference>
<keyword evidence="1 6" id="KW-0328">Glycosyltransferase</keyword>
<reference evidence="6" key="1">
    <citation type="submission" date="2017-03" db="EMBL/GenBank/DDBJ databases">
        <authorList>
            <person name="Afonso C.L."/>
            <person name="Miller P.J."/>
            <person name="Scott M.A."/>
            <person name="Spackman E."/>
            <person name="Goraichik I."/>
            <person name="Dimitrov K.M."/>
            <person name="Suarez D.L."/>
            <person name="Swayne D.E."/>
        </authorList>
    </citation>
    <scope>NUCLEOTIDE SEQUENCE [LARGE SCALE GENOMIC DNA]</scope>
</reference>
<dbReference type="GO" id="GO:0005829">
    <property type="term" value="C:cytosol"/>
    <property type="evidence" value="ECO:0007669"/>
    <property type="project" value="TreeGrafter"/>
</dbReference>
<evidence type="ECO:0000313" key="7">
    <source>
        <dbReference type="Proteomes" id="UP000192927"/>
    </source>
</evidence>
<reference evidence="7" key="2">
    <citation type="submission" date="2017-03" db="EMBL/GenBank/DDBJ databases">
        <authorList>
            <person name="Sharma R."/>
            <person name="Thines M."/>
        </authorList>
    </citation>
    <scope>NUCLEOTIDE SEQUENCE [LARGE SCALE GENOMIC DNA]</scope>
</reference>
<keyword evidence="7" id="KW-1185">Reference proteome</keyword>
<dbReference type="AlphaFoldDB" id="A0A1W5CRD1"/>
<dbReference type="PANTHER" id="PTHR43285:SF2">
    <property type="entry name" value="ANTHRANILATE PHOSPHORIBOSYLTRANSFERASE"/>
    <property type="match status" value="1"/>
</dbReference>
<keyword evidence="2 6" id="KW-0808">Transferase</keyword>
<dbReference type="Proteomes" id="UP000324767">
    <property type="component" value="Unassembled WGS sequence"/>
</dbReference>
<dbReference type="Pfam" id="PF00591">
    <property type="entry name" value="Glycos_transf_3"/>
    <property type="match status" value="1"/>
</dbReference>
<sequence>MKHVAPIRTDLDYRTIFNILGPLANPVEGAIEARVVGVSHKDLGPVFAEALRLRGAKKTMVVCGAEDLDEISCAGKTYCWRLIERPNPAFCGPKNEEDEDYTTSDEEAPPRMLVKMEEFELDPSWLASTSAGRGGRWQATAPECRHLGRTTSESAAE</sequence>
<feature type="domain" description="Glycosyl transferase family 3" evidence="4">
    <location>
        <begin position="1"/>
        <end position="82"/>
    </location>
</feature>
<evidence type="ECO:0000259" key="4">
    <source>
        <dbReference type="Pfam" id="PF00591"/>
    </source>
</evidence>
<dbReference type="GO" id="GO:0000162">
    <property type="term" value="P:L-tryptophan biosynthetic process"/>
    <property type="evidence" value="ECO:0007669"/>
    <property type="project" value="InterPro"/>
</dbReference>